<evidence type="ECO:0000313" key="2">
    <source>
        <dbReference type="EMBL" id="KAF4609815.1"/>
    </source>
</evidence>
<organism evidence="2 3">
    <name type="scientific">Cudoniella acicularis</name>
    <dbReference type="NCBI Taxonomy" id="354080"/>
    <lineage>
        <taxon>Eukaryota</taxon>
        <taxon>Fungi</taxon>
        <taxon>Dikarya</taxon>
        <taxon>Ascomycota</taxon>
        <taxon>Pezizomycotina</taxon>
        <taxon>Leotiomycetes</taxon>
        <taxon>Helotiales</taxon>
        <taxon>Tricladiaceae</taxon>
        <taxon>Cudoniella</taxon>
    </lineage>
</organism>
<proteinExistence type="predicted"/>
<feature type="transmembrane region" description="Helical" evidence="1">
    <location>
        <begin position="122"/>
        <end position="143"/>
    </location>
</feature>
<accession>A0A8H4QEW0</accession>
<dbReference type="AlphaFoldDB" id="A0A8H4QEW0"/>
<feature type="transmembrane region" description="Helical" evidence="1">
    <location>
        <begin position="88"/>
        <end position="107"/>
    </location>
</feature>
<keyword evidence="1" id="KW-0472">Membrane</keyword>
<name>A0A8H4QEW0_9HELO</name>
<keyword evidence="3" id="KW-1185">Reference proteome</keyword>
<evidence type="ECO:0000256" key="1">
    <source>
        <dbReference type="SAM" id="Phobius"/>
    </source>
</evidence>
<sequence length="166" mass="18967">MHYFMGRIFPENTVSPVFQEKTQPLIHLQTSTSKSSLLWFFAPQQLEVTFHQPSLAMAKTPGDVELPAATLKANARVRAEREREEFRFTIKLLAMMSWSIFIAFRAYSRFETWETTKTGQKVVLITGVLSALGMPFAILNTNVHPCVPRRTLSRDESIVLESQIFS</sequence>
<reference evidence="2 3" key="1">
    <citation type="submission" date="2020-03" db="EMBL/GenBank/DDBJ databases">
        <title>Draft Genome Sequence of Cudoniella acicularis.</title>
        <authorList>
            <person name="Buettner E."/>
            <person name="Kellner H."/>
        </authorList>
    </citation>
    <scope>NUCLEOTIDE SEQUENCE [LARGE SCALE GENOMIC DNA]</scope>
    <source>
        <strain evidence="2 3">DSM 108380</strain>
    </source>
</reference>
<keyword evidence="1" id="KW-0812">Transmembrane</keyword>
<comment type="caution">
    <text evidence="2">The sequence shown here is derived from an EMBL/GenBank/DDBJ whole genome shotgun (WGS) entry which is preliminary data.</text>
</comment>
<keyword evidence="1" id="KW-1133">Transmembrane helix</keyword>
<dbReference type="EMBL" id="JAAMPI010002715">
    <property type="protein sequence ID" value="KAF4609815.1"/>
    <property type="molecule type" value="Genomic_DNA"/>
</dbReference>
<gene>
    <name evidence="2" type="ORF">G7Y89_g15808</name>
</gene>
<dbReference type="Proteomes" id="UP000566819">
    <property type="component" value="Unassembled WGS sequence"/>
</dbReference>
<evidence type="ECO:0000313" key="3">
    <source>
        <dbReference type="Proteomes" id="UP000566819"/>
    </source>
</evidence>
<protein>
    <submittedName>
        <fullName evidence="2">Uncharacterized protein</fullName>
    </submittedName>
</protein>